<evidence type="ECO:0000259" key="8">
    <source>
        <dbReference type="PROSITE" id="PS50045"/>
    </source>
</evidence>
<organism evidence="10 11">
    <name type="scientific">Thermovenabulum gondwanense</name>
    <dbReference type="NCBI Taxonomy" id="520767"/>
    <lineage>
        <taxon>Bacteria</taxon>
        <taxon>Bacillati</taxon>
        <taxon>Bacillota</taxon>
        <taxon>Clostridia</taxon>
        <taxon>Thermosediminibacterales</taxon>
        <taxon>Thermosediminibacteraceae</taxon>
        <taxon>Thermovenabulum</taxon>
    </lineage>
</organism>
<keyword evidence="6" id="KW-0804">Transcription</keyword>
<dbReference type="Gene3D" id="3.30.450.20">
    <property type="entry name" value="PAS domain"/>
    <property type="match status" value="1"/>
</dbReference>
<dbReference type="RefSeq" id="WP_245641321.1">
    <property type="nucleotide sequence ID" value="NZ_LOHZ01000027.1"/>
</dbReference>
<dbReference type="PROSITE" id="PS00688">
    <property type="entry name" value="SIGMA54_INTERACT_3"/>
    <property type="match status" value="1"/>
</dbReference>
<dbReference type="FunFam" id="1.10.8.60:FF:000014">
    <property type="entry name" value="DNA-binding transcriptional regulator NtrC"/>
    <property type="match status" value="1"/>
</dbReference>
<keyword evidence="1" id="KW-0547">Nucleotide-binding</keyword>
<dbReference type="Gene3D" id="1.10.8.60">
    <property type="match status" value="1"/>
</dbReference>
<dbReference type="GO" id="GO:0005524">
    <property type="term" value="F:ATP binding"/>
    <property type="evidence" value="ECO:0007669"/>
    <property type="project" value="UniProtKB-KW"/>
</dbReference>
<dbReference type="Gene3D" id="3.40.50.300">
    <property type="entry name" value="P-loop containing nucleotide triphosphate hydrolases"/>
    <property type="match status" value="1"/>
</dbReference>
<keyword evidence="7" id="KW-0175">Coiled coil</keyword>
<dbReference type="CDD" id="cd00130">
    <property type="entry name" value="PAS"/>
    <property type="match status" value="1"/>
</dbReference>
<dbReference type="PATRIC" id="fig|520767.4.peg.1292"/>
<evidence type="ECO:0000256" key="6">
    <source>
        <dbReference type="ARBA" id="ARBA00023163"/>
    </source>
</evidence>
<dbReference type="Gene3D" id="1.10.10.60">
    <property type="entry name" value="Homeodomain-like"/>
    <property type="match status" value="1"/>
</dbReference>
<dbReference type="InterPro" id="IPR002197">
    <property type="entry name" value="HTH_Fis"/>
</dbReference>
<dbReference type="PROSITE" id="PS50112">
    <property type="entry name" value="PAS"/>
    <property type="match status" value="1"/>
</dbReference>
<keyword evidence="5" id="KW-0010">Activator</keyword>
<dbReference type="Pfam" id="PF02954">
    <property type="entry name" value="HTH_8"/>
    <property type="match status" value="1"/>
</dbReference>
<dbReference type="FunFam" id="3.40.50.300:FF:000006">
    <property type="entry name" value="DNA-binding transcriptional regulator NtrC"/>
    <property type="match status" value="1"/>
</dbReference>
<comment type="caution">
    <text evidence="10">The sequence shown here is derived from an EMBL/GenBank/DDBJ whole genome shotgun (WGS) entry which is preliminary data.</text>
</comment>
<evidence type="ECO:0000256" key="5">
    <source>
        <dbReference type="ARBA" id="ARBA00023159"/>
    </source>
</evidence>
<dbReference type="GO" id="GO:0006355">
    <property type="term" value="P:regulation of DNA-templated transcription"/>
    <property type="evidence" value="ECO:0007669"/>
    <property type="project" value="InterPro"/>
</dbReference>
<proteinExistence type="predicted"/>
<dbReference type="InterPro" id="IPR025944">
    <property type="entry name" value="Sigma_54_int_dom_CS"/>
</dbReference>
<keyword evidence="4" id="KW-0238">DNA-binding</keyword>
<feature type="domain" description="Sigma-54 factor interaction" evidence="8">
    <location>
        <begin position="154"/>
        <end position="384"/>
    </location>
</feature>
<dbReference type="InterPro" id="IPR003593">
    <property type="entry name" value="AAA+_ATPase"/>
</dbReference>
<protein>
    <submittedName>
        <fullName evidence="10">Transcriptional regulatory protein ZraR</fullName>
    </submittedName>
</protein>
<feature type="coiled-coil region" evidence="7">
    <location>
        <begin position="111"/>
        <end position="145"/>
    </location>
</feature>
<dbReference type="EMBL" id="LOHZ01000027">
    <property type="protein sequence ID" value="KYO66560.1"/>
    <property type="molecule type" value="Genomic_DNA"/>
</dbReference>
<dbReference type="SUPFAM" id="SSF55785">
    <property type="entry name" value="PYP-like sensor domain (PAS domain)"/>
    <property type="match status" value="1"/>
</dbReference>
<dbReference type="InterPro" id="IPR009057">
    <property type="entry name" value="Homeodomain-like_sf"/>
</dbReference>
<keyword evidence="3" id="KW-0805">Transcription regulation</keyword>
<dbReference type="GO" id="GO:0043565">
    <property type="term" value="F:sequence-specific DNA binding"/>
    <property type="evidence" value="ECO:0007669"/>
    <property type="project" value="InterPro"/>
</dbReference>
<gene>
    <name evidence="10" type="primary">zraR_5</name>
    <name evidence="10" type="ORF">ATZ99_11880</name>
</gene>
<accession>A0A162MLD9</accession>
<evidence type="ECO:0000256" key="4">
    <source>
        <dbReference type="ARBA" id="ARBA00023125"/>
    </source>
</evidence>
<evidence type="ECO:0000313" key="11">
    <source>
        <dbReference type="Proteomes" id="UP000075737"/>
    </source>
</evidence>
<dbReference type="SUPFAM" id="SSF46689">
    <property type="entry name" value="Homeodomain-like"/>
    <property type="match status" value="1"/>
</dbReference>
<dbReference type="PROSITE" id="PS00675">
    <property type="entry name" value="SIGMA54_INTERACT_1"/>
    <property type="match status" value="1"/>
</dbReference>
<dbReference type="InterPro" id="IPR027417">
    <property type="entry name" value="P-loop_NTPase"/>
</dbReference>
<evidence type="ECO:0000256" key="1">
    <source>
        <dbReference type="ARBA" id="ARBA00022741"/>
    </source>
</evidence>
<dbReference type="PANTHER" id="PTHR32071">
    <property type="entry name" value="TRANSCRIPTIONAL REGULATORY PROTEIN"/>
    <property type="match status" value="1"/>
</dbReference>
<dbReference type="PROSITE" id="PS00676">
    <property type="entry name" value="SIGMA54_INTERACT_2"/>
    <property type="match status" value="1"/>
</dbReference>
<dbReference type="InterPro" id="IPR025662">
    <property type="entry name" value="Sigma_54_int_dom_ATP-bd_1"/>
</dbReference>
<evidence type="ECO:0000313" key="10">
    <source>
        <dbReference type="EMBL" id="KYO66560.1"/>
    </source>
</evidence>
<dbReference type="SMART" id="SM00091">
    <property type="entry name" value="PAS"/>
    <property type="match status" value="1"/>
</dbReference>
<evidence type="ECO:0000256" key="2">
    <source>
        <dbReference type="ARBA" id="ARBA00022840"/>
    </source>
</evidence>
<evidence type="ECO:0000256" key="7">
    <source>
        <dbReference type="SAM" id="Coils"/>
    </source>
</evidence>
<evidence type="ECO:0000259" key="9">
    <source>
        <dbReference type="PROSITE" id="PS50112"/>
    </source>
</evidence>
<evidence type="ECO:0000256" key="3">
    <source>
        <dbReference type="ARBA" id="ARBA00023015"/>
    </source>
</evidence>
<dbReference type="InterPro" id="IPR035965">
    <property type="entry name" value="PAS-like_dom_sf"/>
</dbReference>
<dbReference type="PRINTS" id="PR01590">
    <property type="entry name" value="HTHFIS"/>
</dbReference>
<reference evidence="10 11" key="1">
    <citation type="submission" date="2015-12" db="EMBL/GenBank/DDBJ databases">
        <title>Draft genome of Thermovenabulum gondwanense isolated from a red thermophilic microbial mat colonisisng an outflow channel of a bore well.</title>
        <authorList>
            <person name="Patel B.K."/>
        </authorList>
    </citation>
    <scope>NUCLEOTIDE SEQUENCE [LARGE SCALE GENOMIC DNA]</scope>
    <source>
        <strain evidence="10 11">R270</strain>
    </source>
</reference>
<dbReference type="InterPro" id="IPR002078">
    <property type="entry name" value="Sigma_54_int"/>
</dbReference>
<sequence length="472" mass="54166">MQITKKNFEHMDFKVPLDKVLEHINEGICVIDSQMRVVYWNKKAEELYGIKKEQIIDQDIRMFFPNALALEVLRTGKPMEFVEHRPREGSVAIISSIPIMENEAIAWVVSIDQDVTEIKKLSNELKKAEDKIKYLEYLKDEIKKLYPETETENFVYKSKVMYDLLMLAKKVAESDASVLIQGESGTGKDLLARTIHYSSARRDMPFVVVDCSSIPENLIESELFGYESGAFTGAQKKGKPGKFEIADGGTVFLDEIGELPLEMQSKLLRVLENREFYRVGGIKPIKVNIRIIAATNRDLKEMVKEGKFREDLFYRLDVVSIKVPPLRERTEDIPYLINYFLKKFSVENKKVINRIEPCAMEMMLKYPWPGNVRELKNVVERLVILAEDGVIKEDMLPNSLLNYFEHKKDGPSRDMGDLSLERVVQEAERKAIIEALKISNYNKAKASEILGIPRSTLYYKMQSLGISACPAD</sequence>
<dbReference type="CDD" id="cd00009">
    <property type="entry name" value="AAA"/>
    <property type="match status" value="1"/>
</dbReference>
<dbReference type="NCBIfam" id="TIGR00229">
    <property type="entry name" value="sensory_box"/>
    <property type="match status" value="1"/>
</dbReference>
<dbReference type="AlphaFoldDB" id="A0A162MLD9"/>
<dbReference type="PANTHER" id="PTHR32071:SF57">
    <property type="entry name" value="C4-DICARBOXYLATE TRANSPORT TRANSCRIPTIONAL REGULATORY PROTEIN DCTD"/>
    <property type="match status" value="1"/>
</dbReference>
<dbReference type="Pfam" id="PF25601">
    <property type="entry name" value="AAA_lid_14"/>
    <property type="match status" value="1"/>
</dbReference>
<dbReference type="SMART" id="SM00382">
    <property type="entry name" value="AAA"/>
    <property type="match status" value="1"/>
</dbReference>
<keyword evidence="11" id="KW-1185">Reference proteome</keyword>
<dbReference type="InterPro" id="IPR025943">
    <property type="entry name" value="Sigma_54_int_dom_ATP-bd_2"/>
</dbReference>
<dbReference type="SUPFAM" id="SSF52540">
    <property type="entry name" value="P-loop containing nucleoside triphosphate hydrolases"/>
    <property type="match status" value="1"/>
</dbReference>
<dbReference type="STRING" id="520767.ATZ99_11880"/>
<feature type="domain" description="PAS" evidence="9">
    <location>
        <begin position="17"/>
        <end position="66"/>
    </location>
</feature>
<dbReference type="Pfam" id="PF00989">
    <property type="entry name" value="PAS"/>
    <property type="match status" value="1"/>
</dbReference>
<dbReference type="PROSITE" id="PS50045">
    <property type="entry name" value="SIGMA54_INTERACT_4"/>
    <property type="match status" value="1"/>
</dbReference>
<dbReference type="InterPro" id="IPR013767">
    <property type="entry name" value="PAS_fold"/>
</dbReference>
<name>A0A162MLD9_9FIRM</name>
<dbReference type="Proteomes" id="UP000075737">
    <property type="component" value="Unassembled WGS sequence"/>
</dbReference>
<dbReference type="Pfam" id="PF00158">
    <property type="entry name" value="Sigma54_activat"/>
    <property type="match status" value="1"/>
</dbReference>
<keyword evidence="2" id="KW-0067">ATP-binding</keyword>
<dbReference type="InterPro" id="IPR000014">
    <property type="entry name" value="PAS"/>
</dbReference>
<dbReference type="InterPro" id="IPR058031">
    <property type="entry name" value="AAA_lid_NorR"/>
</dbReference>